<comment type="caution">
    <text evidence="1">The sequence shown here is derived from an EMBL/GenBank/DDBJ whole genome shotgun (WGS) entry which is preliminary data.</text>
</comment>
<accession>A0A4Y2FWE4</accession>
<sequence length="137" mass="16077">MRVYRKVVRLTLFSRNYFIYLREHTVTFKVVILHRNSALPTFSPLLECVLEVHFSKHDKLRFGLISDRLLNEVLPFLQPKTPYNAVNLLHHVQPLWGRIFRVSRKISYSVFVHVGITTVVTHLGTNERATQLTKHTV</sequence>
<evidence type="ECO:0000313" key="2">
    <source>
        <dbReference type="Proteomes" id="UP000499080"/>
    </source>
</evidence>
<name>A0A4Y2FWE4_ARAVE</name>
<dbReference type="AlphaFoldDB" id="A0A4Y2FWE4"/>
<dbReference type="Proteomes" id="UP000499080">
    <property type="component" value="Unassembled WGS sequence"/>
</dbReference>
<reference evidence="1 2" key="1">
    <citation type="journal article" date="2019" name="Sci. Rep.">
        <title>Orb-weaving spider Araneus ventricosus genome elucidates the spidroin gene catalogue.</title>
        <authorList>
            <person name="Kono N."/>
            <person name="Nakamura H."/>
            <person name="Ohtoshi R."/>
            <person name="Moran D.A.P."/>
            <person name="Shinohara A."/>
            <person name="Yoshida Y."/>
            <person name="Fujiwara M."/>
            <person name="Mori M."/>
            <person name="Tomita M."/>
            <person name="Arakawa K."/>
        </authorList>
    </citation>
    <scope>NUCLEOTIDE SEQUENCE [LARGE SCALE GENOMIC DNA]</scope>
</reference>
<organism evidence="1 2">
    <name type="scientific">Araneus ventricosus</name>
    <name type="common">Orbweaver spider</name>
    <name type="synonym">Epeira ventricosa</name>
    <dbReference type="NCBI Taxonomy" id="182803"/>
    <lineage>
        <taxon>Eukaryota</taxon>
        <taxon>Metazoa</taxon>
        <taxon>Ecdysozoa</taxon>
        <taxon>Arthropoda</taxon>
        <taxon>Chelicerata</taxon>
        <taxon>Arachnida</taxon>
        <taxon>Araneae</taxon>
        <taxon>Araneomorphae</taxon>
        <taxon>Entelegynae</taxon>
        <taxon>Araneoidea</taxon>
        <taxon>Araneidae</taxon>
        <taxon>Araneus</taxon>
    </lineage>
</organism>
<dbReference type="EMBL" id="BGPR01001105">
    <property type="protein sequence ID" value="GBM45613.1"/>
    <property type="molecule type" value="Genomic_DNA"/>
</dbReference>
<gene>
    <name evidence="1" type="ORF">AVEN_86549_1</name>
</gene>
<keyword evidence="2" id="KW-1185">Reference proteome</keyword>
<evidence type="ECO:0000313" key="1">
    <source>
        <dbReference type="EMBL" id="GBM45613.1"/>
    </source>
</evidence>
<protein>
    <submittedName>
        <fullName evidence="1">Uncharacterized protein</fullName>
    </submittedName>
</protein>
<proteinExistence type="predicted"/>